<accession>A0A7R8WNB7</accession>
<dbReference type="AlphaFoldDB" id="A0A7R8WNB7"/>
<reference evidence="10" key="1">
    <citation type="submission" date="2020-11" db="EMBL/GenBank/DDBJ databases">
        <authorList>
            <person name="Tran Van P."/>
        </authorList>
    </citation>
    <scope>NUCLEOTIDE SEQUENCE</scope>
</reference>
<evidence type="ECO:0000313" key="10">
    <source>
        <dbReference type="EMBL" id="CAD7234111.1"/>
    </source>
</evidence>
<dbReference type="SUPFAM" id="SSF57667">
    <property type="entry name" value="beta-beta-alpha zinc fingers"/>
    <property type="match status" value="3"/>
</dbReference>
<dbReference type="InterPro" id="IPR019382">
    <property type="entry name" value="eIF3l"/>
</dbReference>
<keyword evidence="4" id="KW-0863">Zinc-finger</keyword>
<dbReference type="PANTHER" id="PTHR24384:SF189">
    <property type="entry name" value="C2H2-TYPE DOMAIN-CONTAINING PROTEIN-RELATED"/>
    <property type="match status" value="1"/>
</dbReference>
<evidence type="ECO:0000256" key="5">
    <source>
        <dbReference type="ARBA" id="ARBA00022833"/>
    </source>
</evidence>
<keyword evidence="6" id="KW-0805">Transcription regulation</keyword>
<dbReference type="Gene3D" id="3.30.160.60">
    <property type="entry name" value="Classic Zinc Finger"/>
    <property type="match status" value="6"/>
</dbReference>
<dbReference type="GO" id="GO:0008270">
    <property type="term" value="F:zinc ion binding"/>
    <property type="evidence" value="ECO:0007669"/>
    <property type="project" value="UniProtKB-KW"/>
</dbReference>
<dbReference type="PROSITE" id="PS50157">
    <property type="entry name" value="ZINC_FINGER_C2H2_2"/>
    <property type="match status" value="6"/>
</dbReference>
<dbReference type="InterPro" id="IPR050752">
    <property type="entry name" value="C2H2-ZF_domain"/>
</dbReference>
<evidence type="ECO:0000256" key="2">
    <source>
        <dbReference type="ARBA" id="ARBA00022723"/>
    </source>
</evidence>
<keyword evidence="3" id="KW-0677">Repeat</keyword>
<organism evidence="10">
    <name type="scientific">Cyprideis torosa</name>
    <dbReference type="NCBI Taxonomy" id="163714"/>
    <lineage>
        <taxon>Eukaryota</taxon>
        <taxon>Metazoa</taxon>
        <taxon>Ecdysozoa</taxon>
        <taxon>Arthropoda</taxon>
        <taxon>Crustacea</taxon>
        <taxon>Oligostraca</taxon>
        <taxon>Ostracoda</taxon>
        <taxon>Podocopa</taxon>
        <taxon>Podocopida</taxon>
        <taxon>Cytherocopina</taxon>
        <taxon>Cytheroidea</taxon>
        <taxon>Cytherideidae</taxon>
        <taxon>Cyprideis</taxon>
    </lineage>
</organism>
<keyword evidence="2" id="KW-0479">Metal-binding</keyword>
<dbReference type="GO" id="GO:0000978">
    <property type="term" value="F:RNA polymerase II cis-regulatory region sequence-specific DNA binding"/>
    <property type="evidence" value="ECO:0007669"/>
    <property type="project" value="TreeGrafter"/>
</dbReference>
<feature type="non-terminal residue" evidence="10">
    <location>
        <position position="500"/>
    </location>
</feature>
<dbReference type="GO" id="GO:0005634">
    <property type="term" value="C:nucleus"/>
    <property type="evidence" value="ECO:0007669"/>
    <property type="project" value="UniProtKB-SubCell"/>
</dbReference>
<protein>
    <submittedName>
        <fullName evidence="10">Uncharacterized protein</fullName>
    </submittedName>
</protein>
<dbReference type="GO" id="GO:0005852">
    <property type="term" value="C:eukaryotic translation initiation factor 3 complex"/>
    <property type="evidence" value="ECO:0007669"/>
    <property type="project" value="InterPro"/>
</dbReference>
<sequence length="500" mass="58271">MIDSQECGFSLDLLLGYTQEAQAKAHLLECHSVTKEEEAMVDSFLEPITLTLASDDAGFESSVQFSFESDDPSAPDSLMTEKLELKLDTDGPSYECPNCNMAFESLDALDEHKREPDQCRIKCRYCDLMFWSRKERVKHHRVHKENANVSCDSCGKFFISAKGLAIHRRRGGCMEERFSCPICHMEFPTVVSRKNHYSTHTRCPECGVENVKNMIDHFRTVHLRQFTCDHCGRTFKTKLIFEQHLARVHKLNGVTERTYQCSGCGKVFTDYSNMKAHFRQFHSSDKNFECQLCGKRTGSQSLLRKHHERVHLHVAKYRCTCCPKVFVYPSQLKKHSRFHTGEMNFPCKYCSKLFRSWENRHEHMLNHLGLQLFRCQICNAQFRRRPLVEKHLSQQHPHMGIIGPRIVPKAPAAKRPPPPSQWVGAKDPVTMNLPHQWLWDIIDEFIYQFHSWSRYQCNLSKKSDEELSILRSDRKVWNVHSVINVLHSLVDKSNINQQLR</sequence>
<dbReference type="GO" id="GO:0003743">
    <property type="term" value="F:translation initiation factor activity"/>
    <property type="evidence" value="ECO:0007669"/>
    <property type="project" value="InterPro"/>
</dbReference>
<dbReference type="Pfam" id="PF00096">
    <property type="entry name" value="zf-C2H2"/>
    <property type="match status" value="2"/>
</dbReference>
<evidence type="ECO:0000256" key="3">
    <source>
        <dbReference type="ARBA" id="ARBA00022737"/>
    </source>
</evidence>
<dbReference type="PANTHER" id="PTHR24384">
    <property type="entry name" value="FINGER PUTATIVE TRANSCRIPTION FACTOR FAMILY-RELATED"/>
    <property type="match status" value="1"/>
</dbReference>
<comment type="subcellular location">
    <subcellularLocation>
        <location evidence="1">Nucleus</location>
    </subcellularLocation>
</comment>
<dbReference type="PROSITE" id="PS00028">
    <property type="entry name" value="ZINC_FINGER_C2H2_1"/>
    <property type="match status" value="7"/>
</dbReference>
<dbReference type="GO" id="GO:0000981">
    <property type="term" value="F:DNA-binding transcription factor activity, RNA polymerase II-specific"/>
    <property type="evidence" value="ECO:0007669"/>
    <property type="project" value="TreeGrafter"/>
</dbReference>
<dbReference type="Pfam" id="PF10255">
    <property type="entry name" value="Paf67"/>
    <property type="match status" value="1"/>
</dbReference>
<dbReference type="InterPro" id="IPR013087">
    <property type="entry name" value="Znf_C2H2_type"/>
</dbReference>
<evidence type="ECO:0000256" key="7">
    <source>
        <dbReference type="ARBA" id="ARBA00023125"/>
    </source>
</evidence>
<evidence type="ECO:0000256" key="9">
    <source>
        <dbReference type="ARBA" id="ARBA00023242"/>
    </source>
</evidence>
<keyword evidence="7" id="KW-0238">DNA-binding</keyword>
<evidence type="ECO:0000256" key="6">
    <source>
        <dbReference type="ARBA" id="ARBA00023015"/>
    </source>
</evidence>
<proteinExistence type="predicted"/>
<dbReference type="OrthoDB" id="8823111at2759"/>
<dbReference type="SMART" id="SM00355">
    <property type="entry name" value="ZnF_C2H2"/>
    <property type="match status" value="11"/>
</dbReference>
<gene>
    <name evidence="10" type="ORF">CTOB1V02_LOCUS11929</name>
</gene>
<keyword evidence="8" id="KW-0804">Transcription</keyword>
<name>A0A7R8WNB7_9CRUS</name>
<evidence type="ECO:0000256" key="4">
    <source>
        <dbReference type="ARBA" id="ARBA00022771"/>
    </source>
</evidence>
<dbReference type="Pfam" id="PF13912">
    <property type="entry name" value="zf-C2H2_6"/>
    <property type="match status" value="1"/>
</dbReference>
<keyword evidence="9" id="KW-0539">Nucleus</keyword>
<evidence type="ECO:0000256" key="8">
    <source>
        <dbReference type="ARBA" id="ARBA00023163"/>
    </source>
</evidence>
<keyword evidence="5" id="KW-0862">Zinc</keyword>
<evidence type="ECO:0000256" key="1">
    <source>
        <dbReference type="ARBA" id="ARBA00004123"/>
    </source>
</evidence>
<dbReference type="InterPro" id="IPR036236">
    <property type="entry name" value="Znf_C2H2_sf"/>
</dbReference>
<dbReference type="EMBL" id="OB667783">
    <property type="protein sequence ID" value="CAD7234111.1"/>
    <property type="molecule type" value="Genomic_DNA"/>
</dbReference>